<dbReference type="AlphaFoldDB" id="A0A8H7VXK6"/>
<dbReference type="EMBL" id="JAEPRE010000039">
    <property type="protein sequence ID" value="KAG2235102.1"/>
    <property type="molecule type" value="Genomic_DNA"/>
</dbReference>
<feature type="compositionally biased region" description="Basic residues" evidence="1">
    <location>
        <begin position="152"/>
        <end position="162"/>
    </location>
</feature>
<feature type="compositionally biased region" description="Polar residues" evidence="1">
    <location>
        <begin position="289"/>
        <end position="302"/>
    </location>
</feature>
<dbReference type="InterPro" id="IPR024260">
    <property type="entry name" value="Vac7"/>
</dbReference>
<dbReference type="GO" id="GO:0010513">
    <property type="term" value="P:positive regulation of phosphatidylinositol biosynthetic process"/>
    <property type="evidence" value="ECO:0007669"/>
    <property type="project" value="TreeGrafter"/>
</dbReference>
<protein>
    <submittedName>
        <fullName evidence="3">Uncharacterized protein</fullName>
    </submittedName>
</protein>
<dbReference type="PANTHER" id="PTHR28258:SF1">
    <property type="entry name" value="VACUOLAR SEGREGATION PROTEIN 7"/>
    <property type="match status" value="1"/>
</dbReference>
<feature type="region of interest" description="Disordered" evidence="1">
    <location>
        <begin position="255"/>
        <end position="302"/>
    </location>
</feature>
<feature type="transmembrane region" description="Helical" evidence="2">
    <location>
        <begin position="382"/>
        <end position="398"/>
    </location>
</feature>
<feature type="compositionally biased region" description="Acidic residues" evidence="1">
    <location>
        <begin position="264"/>
        <end position="274"/>
    </location>
</feature>
<comment type="caution">
    <text evidence="3">The sequence shown here is derived from an EMBL/GenBank/DDBJ whole genome shotgun (WGS) entry which is preliminary data.</text>
</comment>
<evidence type="ECO:0000313" key="4">
    <source>
        <dbReference type="Proteomes" id="UP000613177"/>
    </source>
</evidence>
<keyword evidence="2" id="KW-1133">Transmembrane helix</keyword>
<dbReference type="Proteomes" id="UP000613177">
    <property type="component" value="Unassembled WGS sequence"/>
</dbReference>
<keyword evidence="2" id="KW-0812">Transmembrane</keyword>
<name>A0A8H7VXK6_9FUNG</name>
<dbReference type="GO" id="GO:1903778">
    <property type="term" value="P:protein localization to vacuolar membrane"/>
    <property type="evidence" value="ECO:0007669"/>
    <property type="project" value="TreeGrafter"/>
</dbReference>
<proteinExistence type="predicted"/>
<dbReference type="GO" id="GO:0000329">
    <property type="term" value="C:fungal-type vacuole membrane"/>
    <property type="evidence" value="ECO:0007669"/>
    <property type="project" value="TreeGrafter"/>
</dbReference>
<feature type="region of interest" description="Disordered" evidence="1">
    <location>
        <begin position="131"/>
        <end position="165"/>
    </location>
</feature>
<keyword evidence="2" id="KW-0472">Membrane</keyword>
<sequence length="555" mass="63374">MPTESIKSNNDDSNKRRSSNKFALATDKFTHSLRRDLLLSNFDKNMTVEKARFEPTDETIVTQVAPATNYTKHSLTPKIDITPAEHLVHDNTELTSSPPSEMTYALTMSPSAPTLSSTFNNNVLLNTVPLTASQSERRRINPRNEAQNCSTSRKKHNNKKQTKPIMHGTASPAEVFHRNLVDAVSNVEDSDENEHYVYPYSGNESCNYLSDMSSSGMHRPLSVRSTPGSLLYESKRRNGGLGEWLKQAFYLKNSQQHSQNIPTLEEEEDEDEWSGSEYSRRPKLRNNVKDYQSPQKPNKSSILTRWHDSFNKSISSDKNKARRVYPTQNNTLYQPHYYGNLNERAHSTCGYTSDEEDAPLLPRRQKRAPRNRKNCKNMCRNSIFSILSTIIILFLFILNRAQPLTALTVDIGRVLATDKELIFDLKVQAENWNWWTVRVTDADISIFAFSQIVPTNINNNTVNATDVEGVGPAEYLGTLVRLDEPLSIQSNVFDKSSKEVISQIRIKSPGADISGNERWSRMIRYPYGLVVRGVLKYRPVYSVRYITIDFLKRIY</sequence>
<dbReference type="Pfam" id="PF12751">
    <property type="entry name" value="Vac7"/>
    <property type="match status" value="1"/>
</dbReference>
<evidence type="ECO:0000256" key="2">
    <source>
        <dbReference type="SAM" id="Phobius"/>
    </source>
</evidence>
<dbReference type="PANTHER" id="PTHR28258">
    <property type="entry name" value="VACUOLAR SEGREGATION PROTEIN 7"/>
    <property type="match status" value="1"/>
</dbReference>
<reference evidence="3" key="1">
    <citation type="submission" date="2021-01" db="EMBL/GenBank/DDBJ databases">
        <title>Metabolic potential, ecology and presence of endohyphal bacteria is reflected in genomic diversity of Mucoromycotina.</title>
        <authorList>
            <person name="Muszewska A."/>
            <person name="Okrasinska A."/>
            <person name="Steczkiewicz K."/>
            <person name="Drgas O."/>
            <person name="Orlowska M."/>
            <person name="Perlinska-Lenart U."/>
            <person name="Aleksandrzak-Piekarczyk T."/>
            <person name="Szatraj K."/>
            <person name="Zielenkiewicz U."/>
            <person name="Pilsyk S."/>
            <person name="Malc E."/>
            <person name="Mieczkowski P."/>
            <person name="Kruszewska J.S."/>
            <person name="Biernat P."/>
            <person name="Pawlowska J."/>
        </authorList>
    </citation>
    <scope>NUCLEOTIDE SEQUENCE</scope>
    <source>
        <strain evidence="3">WA0000018081</strain>
    </source>
</reference>
<dbReference type="GO" id="GO:0000011">
    <property type="term" value="P:vacuole inheritance"/>
    <property type="evidence" value="ECO:0007669"/>
    <property type="project" value="TreeGrafter"/>
</dbReference>
<evidence type="ECO:0000313" key="3">
    <source>
        <dbReference type="EMBL" id="KAG2235102.1"/>
    </source>
</evidence>
<keyword evidence="4" id="KW-1185">Reference proteome</keyword>
<dbReference type="GO" id="GO:0070772">
    <property type="term" value="C:PAS complex"/>
    <property type="evidence" value="ECO:0007669"/>
    <property type="project" value="TreeGrafter"/>
</dbReference>
<gene>
    <name evidence="3" type="ORF">INT48_002443</name>
</gene>
<accession>A0A8H7VXK6</accession>
<evidence type="ECO:0000256" key="1">
    <source>
        <dbReference type="SAM" id="MobiDB-lite"/>
    </source>
</evidence>
<organism evidence="3 4">
    <name type="scientific">Thamnidium elegans</name>
    <dbReference type="NCBI Taxonomy" id="101142"/>
    <lineage>
        <taxon>Eukaryota</taxon>
        <taxon>Fungi</taxon>
        <taxon>Fungi incertae sedis</taxon>
        <taxon>Mucoromycota</taxon>
        <taxon>Mucoromycotina</taxon>
        <taxon>Mucoromycetes</taxon>
        <taxon>Mucorales</taxon>
        <taxon>Mucorineae</taxon>
        <taxon>Mucoraceae</taxon>
        <taxon>Thamnidium</taxon>
    </lineage>
</organism>